<accession>A0A9P1NNF9</accession>
<proteinExistence type="predicted"/>
<feature type="transmembrane region" description="Helical" evidence="1">
    <location>
        <begin position="124"/>
        <end position="146"/>
    </location>
</feature>
<keyword evidence="1" id="KW-0472">Membrane</keyword>
<dbReference type="AlphaFoldDB" id="A0A9P1NNF9"/>
<gene>
    <name evidence="2" type="ORF">AZOBR_180316</name>
</gene>
<reference evidence="2 3" key="1">
    <citation type="journal article" date="2011" name="PLoS Genet.">
        <title>Azospirillum genomes reveal transition of bacteria from aquatic to terrestrial environments.</title>
        <authorList>
            <person name="Wisniewski-Dye F."/>
            <person name="Borziak K."/>
            <person name="Khalsa-Moyers G."/>
            <person name="Alexandre G."/>
            <person name="Sukharnikov L.O."/>
            <person name="Wuichet K."/>
            <person name="Hurst G.B."/>
            <person name="McDonald W.H."/>
            <person name="Robertson J.S."/>
            <person name="Barbe V."/>
            <person name="Calteau A."/>
            <person name="Rouy Z."/>
            <person name="Mangenot S."/>
            <person name="Prigent-Combaret C."/>
            <person name="Normand P."/>
            <person name="Boyer M."/>
            <person name="Siguier P."/>
            <person name="Dessaux Y."/>
            <person name="Elmerich C."/>
            <person name="Condemine G."/>
            <person name="Krishnen G."/>
            <person name="Kennedy I."/>
            <person name="Paterson A.H."/>
            <person name="Gonzalez V."/>
            <person name="Mavingui P."/>
            <person name="Zhulin I.B."/>
        </authorList>
    </citation>
    <scope>NUCLEOTIDE SEQUENCE [LARGE SCALE GENOMIC DNA]</scope>
    <source>
        <strain evidence="2 3">Sp245</strain>
    </source>
</reference>
<keyword evidence="1" id="KW-0812">Transmembrane</keyword>
<keyword evidence="3" id="KW-1185">Reference proteome</keyword>
<organism evidence="2 3">
    <name type="scientific">Azospirillum baldaniorum</name>
    <dbReference type="NCBI Taxonomy" id="1064539"/>
    <lineage>
        <taxon>Bacteria</taxon>
        <taxon>Pseudomonadati</taxon>
        <taxon>Pseudomonadota</taxon>
        <taxon>Alphaproteobacteria</taxon>
        <taxon>Rhodospirillales</taxon>
        <taxon>Azospirillaceae</taxon>
        <taxon>Azospirillum</taxon>
    </lineage>
</organism>
<dbReference type="Proteomes" id="UP000007319">
    <property type="component" value="Chromosome"/>
</dbReference>
<dbReference type="EMBL" id="HE577327">
    <property type="protein sequence ID" value="CCC99246.1"/>
    <property type="molecule type" value="Genomic_DNA"/>
</dbReference>
<keyword evidence="1" id="KW-1133">Transmembrane helix</keyword>
<evidence type="ECO:0000256" key="1">
    <source>
        <dbReference type="SAM" id="Phobius"/>
    </source>
</evidence>
<evidence type="ECO:0000313" key="2">
    <source>
        <dbReference type="EMBL" id="CCC99246.1"/>
    </source>
</evidence>
<evidence type="ECO:0000313" key="3">
    <source>
        <dbReference type="Proteomes" id="UP000007319"/>
    </source>
</evidence>
<dbReference type="KEGG" id="abs:AZOBR_180316"/>
<sequence length="257" mass="27989">MHKNAIRFIESTTIDDFGQLDAVPESSLEAPVSLDLDKLPAGVVSGNTLIDFSATAQEARSGVSLALAFANLAATAATRREDGADEDDWFAAYKSNLIQLGFAVSQSALTTSRFRKRNLAVHKAIIPFLTIALGGAAIGPVILALLQNLEKQDPEQPWITLFDRKTRVFSVREMFFAAVSSDASETRIRHVAARLKVTENDTNVLFFKITDTSAEFESATTTISVNNSLLAVLEPPLRDRLQARALDIIRTAPITPM</sequence>
<dbReference type="RefSeq" id="WP_014241421.1">
    <property type="nucleotide sequence ID" value="NC_016617.1"/>
</dbReference>
<name>A0A9P1NNF9_9PROT</name>
<protein>
    <submittedName>
        <fullName evidence="2">Uncharacterized protein</fullName>
    </submittedName>
</protein>